<dbReference type="InterPro" id="IPR037523">
    <property type="entry name" value="VOC_core"/>
</dbReference>
<dbReference type="SUPFAM" id="SSF54593">
    <property type="entry name" value="Glyoxalase/Bleomycin resistance protein/Dihydroxybiphenyl dioxygenase"/>
    <property type="match status" value="1"/>
</dbReference>
<dbReference type="InterPro" id="IPR004360">
    <property type="entry name" value="Glyas_Fos-R_dOase_dom"/>
</dbReference>
<dbReference type="Gene3D" id="3.10.180.10">
    <property type="entry name" value="2,3-Dihydroxybiphenyl 1,2-Dioxygenase, domain 1"/>
    <property type="match status" value="1"/>
</dbReference>
<dbReference type="PROSITE" id="PS51819">
    <property type="entry name" value="VOC"/>
    <property type="match status" value="1"/>
</dbReference>
<evidence type="ECO:0000313" key="2">
    <source>
        <dbReference type="EMBL" id="XFO65311.1"/>
    </source>
</evidence>
<evidence type="ECO:0000259" key="1">
    <source>
        <dbReference type="PROSITE" id="PS51819"/>
    </source>
</evidence>
<name>A0ABZ3II22_9FIRM</name>
<dbReference type="Pfam" id="PF00903">
    <property type="entry name" value="Glyoxalase"/>
    <property type="match status" value="1"/>
</dbReference>
<protein>
    <recommendedName>
        <fullName evidence="1">VOC domain-containing protein</fullName>
    </recommendedName>
</protein>
<proteinExistence type="predicted"/>
<sequence length="140" mass="16309">MAENFVSNLLIPELLCADFNKSLNFYTEILGFEIRYDREEGFAMLEREGVQIMLDQNRSDNWVSGPLEYPYGRGINLQIKTTSIIDLYESVKKANARIYLPLKEEWYQANEIMLGCLQFIVFDIDGYMLRFSQDIGTKPV</sequence>
<evidence type="ECO:0000313" key="3">
    <source>
        <dbReference type="Proteomes" id="UP000216752"/>
    </source>
</evidence>
<keyword evidence="3" id="KW-1185">Reference proteome</keyword>
<accession>A0ABZ3II22</accession>
<dbReference type="RefSeq" id="WP_094603385.1">
    <property type="nucleotide sequence ID" value="NZ_CP155573.1"/>
</dbReference>
<feature type="domain" description="VOC" evidence="1">
    <location>
        <begin position="8"/>
        <end position="134"/>
    </location>
</feature>
<reference evidence="2" key="1">
    <citation type="submission" date="2024-05" db="EMBL/GenBank/DDBJ databases">
        <title>Isolation and characterization of Sporomusa carbonis sp. nov., a carboxydotrophic hydrogenogen in the genus of Sporomusa isolated from a charcoal burning pile.</title>
        <authorList>
            <person name="Boeer T."/>
            <person name="Rosenbaum F."/>
            <person name="Eysell L."/>
            <person name="Mueller V."/>
            <person name="Daniel R."/>
            <person name="Poehlein A."/>
        </authorList>
    </citation>
    <scope>NUCLEOTIDE SEQUENCE [LARGE SCALE GENOMIC DNA]</scope>
    <source>
        <strain evidence="2">DSM 10669</strain>
    </source>
</reference>
<dbReference type="EMBL" id="CP155573">
    <property type="protein sequence ID" value="XFO65311.1"/>
    <property type="molecule type" value="Genomic_DNA"/>
</dbReference>
<dbReference type="InterPro" id="IPR029068">
    <property type="entry name" value="Glyas_Bleomycin-R_OHBP_Dase"/>
</dbReference>
<dbReference type="Proteomes" id="UP000216752">
    <property type="component" value="Chromosome"/>
</dbReference>
<gene>
    <name evidence="2" type="ORF">SPSIL_014200</name>
</gene>
<organism evidence="2 3">
    <name type="scientific">Sporomusa silvacetica DSM 10669</name>
    <dbReference type="NCBI Taxonomy" id="1123289"/>
    <lineage>
        <taxon>Bacteria</taxon>
        <taxon>Bacillati</taxon>
        <taxon>Bacillota</taxon>
        <taxon>Negativicutes</taxon>
        <taxon>Selenomonadales</taxon>
        <taxon>Sporomusaceae</taxon>
        <taxon>Sporomusa</taxon>
    </lineage>
</organism>